<name>A0A4Z2JCM8_9TELE</name>
<gene>
    <name evidence="1" type="ORF">EYF80_002250</name>
</gene>
<comment type="caution">
    <text evidence="1">The sequence shown here is derived from an EMBL/GenBank/DDBJ whole genome shotgun (WGS) entry which is preliminary data.</text>
</comment>
<accession>A0A4Z2JCM8</accession>
<keyword evidence="2" id="KW-1185">Reference proteome</keyword>
<protein>
    <submittedName>
        <fullName evidence="1">Uncharacterized protein</fullName>
    </submittedName>
</protein>
<reference evidence="1 2" key="1">
    <citation type="submission" date="2019-03" db="EMBL/GenBank/DDBJ databases">
        <title>First draft genome of Liparis tanakae, snailfish: a comprehensive survey of snailfish specific genes.</title>
        <authorList>
            <person name="Kim W."/>
            <person name="Song I."/>
            <person name="Jeong J.-H."/>
            <person name="Kim D."/>
            <person name="Kim S."/>
            <person name="Ryu S."/>
            <person name="Song J.Y."/>
            <person name="Lee S.K."/>
        </authorList>
    </citation>
    <scope>NUCLEOTIDE SEQUENCE [LARGE SCALE GENOMIC DNA]</scope>
    <source>
        <tissue evidence="1">Muscle</tissue>
    </source>
</reference>
<dbReference type="AlphaFoldDB" id="A0A4Z2JCM8"/>
<organism evidence="1 2">
    <name type="scientific">Liparis tanakae</name>
    <name type="common">Tanaka's snailfish</name>
    <dbReference type="NCBI Taxonomy" id="230148"/>
    <lineage>
        <taxon>Eukaryota</taxon>
        <taxon>Metazoa</taxon>
        <taxon>Chordata</taxon>
        <taxon>Craniata</taxon>
        <taxon>Vertebrata</taxon>
        <taxon>Euteleostomi</taxon>
        <taxon>Actinopterygii</taxon>
        <taxon>Neopterygii</taxon>
        <taxon>Teleostei</taxon>
        <taxon>Neoteleostei</taxon>
        <taxon>Acanthomorphata</taxon>
        <taxon>Eupercaria</taxon>
        <taxon>Perciformes</taxon>
        <taxon>Cottioidei</taxon>
        <taxon>Cottales</taxon>
        <taxon>Liparidae</taxon>
        <taxon>Liparis</taxon>
    </lineage>
</organism>
<dbReference type="Proteomes" id="UP000314294">
    <property type="component" value="Unassembled WGS sequence"/>
</dbReference>
<evidence type="ECO:0000313" key="2">
    <source>
        <dbReference type="Proteomes" id="UP000314294"/>
    </source>
</evidence>
<evidence type="ECO:0000313" key="1">
    <source>
        <dbReference type="EMBL" id="TNN87533.1"/>
    </source>
</evidence>
<sequence length="173" mass="19073">MQGDHRRLDVVLAAVALSERTQLLGSGPRIPHSLHGAHGLLVGDSFKQRSIAQDQELVLGTERLSVHPGLWEHPRRQIRAAQQAGAALQFSKLYTLERGTGRPSRHKMAWQVPTLATVAHFGQNTQLQTLHSVPGHGQLVHGTQPLQHRRDVSEVVKGQPEAVELGQATEIFR</sequence>
<proteinExistence type="predicted"/>
<dbReference type="EMBL" id="SRLO01000010">
    <property type="protein sequence ID" value="TNN87533.1"/>
    <property type="molecule type" value="Genomic_DNA"/>
</dbReference>